<gene>
    <name evidence="1" type="ORF">HNR25_003825</name>
</gene>
<reference evidence="1 2" key="1">
    <citation type="submission" date="2020-08" db="EMBL/GenBank/DDBJ databases">
        <title>Sequencing the genomes of 1000 actinobacteria strains.</title>
        <authorList>
            <person name="Klenk H.-P."/>
        </authorList>
    </citation>
    <scope>NUCLEOTIDE SEQUENCE [LARGE SCALE GENOMIC DNA]</scope>
    <source>
        <strain evidence="1 2">DSM 44593</strain>
    </source>
</reference>
<evidence type="ECO:0000313" key="1">
    <source>
        <dbReference type="EMBL" id="MBB6000074.1"/>
    </source>
</evidence>
<dbReference type="AlphaFoldDB" id="A0A841ECE1"/>
<dbReference type="Proteomes" id="UP000578077">
    <property type="component" value="Unassembled WGS sequence"/>
</dbReference>
<sequence length="85" mass="9602">MFINVLGNAVATIVIGKREKDFDIDRANTVLRAGAAELEHIEAEHDAAENRPVATLPQCLLNQDEGRFAGMWKTYRRIAPQQRLR</sequence>
<dbReference type="RefSeq" id="WP_221457729.1">
    <property type="nucleotide sequence ID" value="NZ_BAABKT010000012.1"/>
</dbReference>
<accession>A0A841ECE1</accession>
<dbReference type="EMBL" id="JACHLY010000001">
    <property type="protein sequence ID" value="MBB6000074.1"/>
    <property type="molecule type" value="Genomic_DNA"/>
</dbReference>
<comment type="caution">
    <text evidence="1">The sequence shown here is derived from an EMBL/GenBank/DDBJ whole genome shotgun (WGS) entry which is preliminary data.</text>
</comment>
<name>A0A841ECE1_9ACTN</name>
<organism evidence="1 2">
    <name type="scientific">Streptomonospora salina</name>
    <dbReference type="NCBI Taxonomy" id="104205"/>
    <lineage>
        <taxon>Bacteria</taxon>
        <taxon>Bacillati</taxon>
        <taxon>Actinomycetota</taxon>
        <taxon>Actinomycetes</taxon>
        <taxon>Streptosporangiales</taxon>
        <taxon>Nocardiopsidaceae</taxon>
        <taxon>Streptomonospora</taxon>
    </lineage>
</organism>
<keyword evidence="2" id="KW-1185">Reference proteome</keyword>
<proteinExistence type="predicted"/>
<protein>
    <submittedName>
        <fullName evidence="1">Uncharacterized protein</fullName>
    </submittedName>
</protein>
<evidence type="ECO:0000313" key="2">
    <source>
        <dbReference type="Proteomes" id="UP000578077"/>
    </source>
</evidence>